<dbReference type="Gene3D" id="2.160.20.80">
    <property type="entry name" value="E3 ubiquitin-protein ligase SopA"/>
    <property type="match status" value="1"/>
</dbReference>
<dbReference type="PANTHER" id="PTHR14136:SF17">
    <property type="entry name" value="BTB_POZ DOMAIN-CONTAINING PROTEIN KCTD9"/>
    <property type="match status" value="1"/>
</dbReference>
<organism evidence="1 2">
    <name type="scientific">Gloeobacter kilaueensis (strain ATCC BAA-2537 / CCAP 1431/1 / ULC 316 / JS1)</name>
    <dbReference type="NCBI Taxonomy" id="1183438"/>
    <lineage>
        <taxon>Bacteria</taxon>
        <taxon>Bacillati</taxon>
        <taxon>Cyanobacteriota</taxon>
        <taxon>Cyanophyceae</taxon>
        <taxon>Gloeobacterales</taxon>
        <taxon>Gloeobacteraceae</taxon>
        <taxon>Gloeobacter</taxon>
    </lineage>
</organism>
<proteinExistence type="predicted"/>
<dbReference type="InterPro" id="IPR001646">
    <property type="entry name" value="5peptide_repeat"/>
</dbReference>
<gene>
    <name evidence="1" type="ORF">GKIL_3426</name>
</gene>
<dbReference type="eggNOG" id="COG1357">
    <property type="taxonomic scope" value="Bacteria"/>
</dbReference>
<dbReference type="InterPro" id="IPR051082">
    <property type="entry name" value="Pentapeptide-BTB/POZ_domain"/>
</dbReference>
<dbReference type="RefSeq" id="WP_023174967.1">
    <property type="nucleotide sequence ID" value="NC_022600.1"/>
</dbReference>
<reference evidence="1 2" key="1">
    <citation type="journal article" date="2013" name="PLoS ONE">
        <title>Cultivation and Complete Genome Sequencing of Gloeobacter kilaueensis sp. nov., from a Lava Cave in Kilauea Caldera, Hawai'i.</title>
        <authorList>
            <person name="Saw J.H."/>
            <person name="Schatz M."/>
            <person name="Brown M.V."/>
            <person name="Kunkel D.D."/>
            <person name="Foster J.S."/>
            <person name="Shick H."/>
            <person name="Christensen S."/>
            <person name="Hou S."/>
            <person name="Wan X."/>
            <person name="Donachie S.P."/>
        </authorList>
    </citation>
    <scope>NUCLEOTIDE SEQUENCE [LARGE SCALE GENOMIC DNA]</scope>
    <source>
        <strain evidence="2">JS</strain>
    </source>
</reference>
<name>U5QL03_GLOK1</name>
<evidence type="ECO:0000313" key="1">
    <source>
        <dbReference type="EMBL" id="AGY59672.1"/>
    </source>
</evidence>
<dbReference type="KEGG" id="glj:GKIL_3426"/>
<dbReference type="Proteomes" id="UP000017396">
    <property type="component" value="Chromosome"/>
</dbReference>
<protein>
    <submittedName>
        <fullName evidence="1">Pentapeptide repeat-containing protein</fullName>
    </submittedName>
</protein>
<dbReference type="OrthoDB" id="518112at2"/>
<dbReference type="HOGENOM" id="CLU_1238749_0_0_3"/>
<evidence type="ECO:0000313" key="2">
    <source>
        <dbReference type="Proteomes" id="UP000017396"/>
    </source>
</evidence>
<dbReference type="EMBL" id="CP003587">
    <property type="protein sequence ID" value="AGY59672.1"/>
    <property type="molecule type" value="Genomic_DNA"/>
</dbReference>
<dbReference type="PANTHER" id="PTHR14136">
    <property type="entry name" value="BTB_POZ DOMAIN-CONTAINING PROTEIN KCTD9"/>
    <property type="match status" value="1"/>
</dbReference>
<dbReference type="SUPFAM" id="SSF141571">
    <property type="entry name" value="Pentapeptide repeat-like"/>
    <property type="match status" value="1"/>
</dbReference>
<dbReference type="STRING" id="1183438.GKIL_3426"/>
<dbReference type="Pfam" id="PF00805">
    <property type="entry name" value="Pentapeptide"/>
    <property type="match status" value="2"/>
</dbReference>
<sequence>MAISAHVIWHDWTHWRIVCSRCHRRLLPQQWTGKGGEEWPQDRRAAVRLLAEGARRQAQRCDGCGRQFRFLRRSYPLQDPGELVVRHRQGQHPFETIELVGGDLSTLELSGALMMEANLNGSCLVASCLQAANLTGASLIGSDLRSARLQRADLSGAVLLGANLDGSDLEDAKLIGGDLRGASLRWANLQGAQLRGALLDERSLRGARLCNTVLPDGQVVA</sequence>
<keyword evidence="2" id="KW-1185">Reference proteome</keyword>
<accession>U5QL03</accession>
<dbReference type="AlphaFoldDB" id="U5QL03"/>